<gene>
    <name evidence="1" type="ORF">R3Q16_01575</name>
</gene>
<dbReference type="RefSeq" id="WP_172935428.1">
    <property type="nucleotide sequence ID" value="NZ_JAWLKB010000001.1"/>
</dbReference>
<name>A0ABU4BM41_RHOGO</name>
<keyword evidence="2" id="KW-1185">Reference proteome</keyword>
<accession>A0ABU4BM41</accession>
<proteinExistence type="predicted"/>
<evidence type="ECO:0000313" key="2">
    <source>
        <dbReference type="Proteomes" id="UP001185927"/>
    </source>
</evidence>
<dbReference type="Proteomes" id="UP001185927">
    <property type="component" value="Unassembled WGS sequence"/>
</dbReference>
<comment type="caution">
    <text evidence="1">The sequence shown here is derived from an EMBL/GenBank/DDBJ whole genome shotgun (WGS) entry which is preliminary data.</text>
</comment>
<protein>
    <submittedName>
        <fullName evidence="1">Uncharacterized protein</fullName>
    </submittedName>
</protein>
<dbReference type="EMBL" id="JAWLKB010000001">
    <property type="protein sequence ID" value="MDV6265277.1"/>
    <property type="molecule type" value="Genomic_DNA"/>
</dbReference>
<organism evidence="1 2">
    <name type="scientific">Rhodococcus globerulus</name>
    <dbReference type="NCBI Taxonomy" id="33008"/>
    <lineage>
        <taxon>Bacteria</taxon>
        <taxon>Bacillati</taxon>
        <taxon>Actinomycetota</taxon>
        <taxon>Actinomycetes</taxon>
        <taxon>Mycobacteriales</taxon>
        <taxon>Nocardiaceae</taxon>
        <taxon>Rhodococcus</taxon>
    </lineage>
</organism>
<sequence length="47" mass="5293">MTAIDIQSARPGGIKHRKFNREHRELEFRIAPMFGDPVTKELAASIG</sequence>
<evidence type="ECO:0000313" key="1">
    <source>
        <dbReference type="EMBL" id="MDV6265277.1"/>
    </source>
</evidence>
<reference evidence="1 2" key="1">
    <citation type="submission" date="2023-10" db="EMBL/GenBank/DDBJ databases">
        <title>Development of a sustainable strategy for remediation of hydrocarbon-contaminated territories based on the waste exchange concept.</title>
        <authorList>
            <person name="Krivoruchko A."/>
        </authorList>
    </citation>
    <scope>NUCLEOTIDE SEQUENCE [LARGE SCALE GENOMIC DNA]</scope>
    <source>
        <strain evidence="1 2">IEGM 1203</strain>
    </source>
</reference>